<keyword evidence="4" id="KW-1185">Reference proteome</keyword>
<feature type="domain" description="DM13" evidence="2">
    <location>
        <begin position="50"/>
        <end position="154"/>
    </location>
</feature>
<proteinExistence type="predicted"/>
<dbReference type="AlphaFoldDB" id="A0A947DJ96"/>
<sequence length="154" mass="16179">MKNLLSTGLSALMLTAVLVPAAQTVSIGDALAAKPSITQTATAKTLLTSGQFVTVDQGHPTTGTARIVEKDGQRRLEFDGAFDTARGPAVQVLLYKGDSVPVSLAEGDYLYVGDLKSFEGSQGYVLPADLNLADYGSVAIWCAEFNVTFGYADL</sequence>
<keyword evidence="1" id="KW-0732">Signal</keyword>
<name>A0A947DJ96_9CYAN</name>
<dbReference type="RefSeq" id="WP_215610511.1">
    <property type="nucleotide sequence ID" value="NZ_JADOES010000047.1"/>
</dbReference>
<reference evidence="3" key="1">
    <citation type="submission" date="2020-11" db="EMBL/GenBank/DDBJ databases">
        <authorList>
            <person name="Konstantinou D."/>
            <person name="Gkelis S."/>
            <person name="Popin R."/>
            <person name="Fewer D."/>
            <person name="Sivonen K."/>
        </authorList>
    </citation>
    <scope>NUCLEOTIDE SEQUENCE</scope>
    <source>
        <strain evidence="3">TAU-MAC 1115</strain>
    </source>
</reference>
<accession>A0A947DJ96</accession>
<feature type="chain" id="PRO_5036783980" evidence="1">
    <location>
        <begin position="22"/>
        <end position="154"/>
    </location>
</feature>
<gene>
    <name evidence="3" type="ORF">IXB50_18640</name>
</gene>
<feature type="signal peptide" evidence="1">
    <location>
        <begin position="1"/>
        <end position="21"/>
    </location>
</feature>
<dbReference type="EMBL" id="JADOES010000047">
    <property type="protein sequence ID" value="MBT9317445.1"/>
    <property type="molecule type" value="Genomic_DNA"/>
</dbReference>
<evidence type="ECO:0000256" key="1">
    <source>
        <dbReference type="SAM" id="SignalP"/>
    </source>
</evidence>
<dbReference type="PROSITE" id="PS51549">
    <property type="entry name" value="DM13"/>
    <property type="match status" value="1"/>
</dbReference>
<evidence type="ECO:0000259" key="2">
    <source>
        <dbReference type="PROSITE" id="PS51549"/>
    </source>
</evidence>
<protein>
    <submittedName>
        <fullName evidence="3">DM13 domain-containing protein</fullName>
    </submittedName>
</protein>
<evidence type="ECO:0000313" key="3">
    <source>
        <dbReference type="EMBL" id="MBT9317445.1"/>
    </source>
</evidence>
<dbReference type="Proteomes" id="UP000717364">
    <property type="component" value="Unassembled WGS sequence"/>
</dbReference>
<dbReference type="Pfam" id="PF10517">
    <property type="entry name" value="DM13"/>
    <property type="match status" value="1"/>
</dbReference>
<evidence type="ECO:0000313" key="4">
    <source>
        <dbReference type="Proteomes" id="UP000717364"/>
    </source>
</evidence>
<dbReference type="InterPro" id="IPR019545">
    <property type="entry name" value="DM13_domain"/>
</dbReference>
<reference evidence="3" key="2">
    <citation type="journal article" date="2021" name="Mar. Drugs">
        <title>Genome Reduction and Secondary Metabolism of the Marine Sponge-Associated Cyanobacterium Leptothoe.</title>
        <authorList>
            <person name="Konstantinou D."/>
            <person name="Popin R.V."/>
            <person name="Fewer D.P."/>
            <person name="Sivonen K."/>
            <person name="Gkelis S."/>
        </authorList>
    </citation>
    <scope>NUCLEOTIDE SEQUENCE</scope>
    <source>
        <strain evidence="3">TAU-MAC 1115</strain>
    </source>
</reference>
<organism evidence="3 4">
    <name type="scientific">Leptothoe spongobia TAU-MAC 1115</name>
    <dbReference type="NCBI Taxonomy" id="1967444"/>
    <lineage>
        <taxon>Bacteria</taxon>
        <taxon>Bacillati</taxon>
        <taxon>Cyanobacteriota</taxon>
        <taxon>Cyanophyceae</taxon>
        <taxon>Nodosilineales</taxon>
        <taxon>Cymatolegaceae</taxon>
        <taxon>Leptothoe</taxon>
        <taxon>Leptothoe spongobia</taxon>
    </lineage>
</organism>
<comment type="caution">
    <text evidence="3">The sequence shown here is derived from an EMBL/GenBank/DDBJ whole genome shotgun (WGS) entry which is preliminary data.</text>
</comment>